<organism evidence="7 8">
    <name type="scientific">Symplocastrum torsivum CPER-KK1</name>
    <dbReference type="NCBI Taxonomy" id="450513"/>
    <lineage>
        <taxon>Bacteria</taxon>
        <taxon>Bacillati</taxon>
        <taxon>Cyanobacteriota</taxon>
        <taxon>Cyanophyceae</taxon>
        <taxon>Oscillatoriophycideae</taxon>
        <taxon>Oscillatoriales</taxon>
        <taxon>Microcoleaceae</taxon>
        <taxon>Symplocastrum</taxon>
    </lineage>
</organism>
<evidence type="ECO:0000313" key="8">
    <source>
        <dbReference type="Proteomes" id="UP000753908"/>
    </source>
</evidence>
<evidence type="ECO:0000256" key="1">
    <source>
        <dbReference type="ARBA" id="ARBA00004651"/>
    </source>
</evidence>
<feature type="transmembrane region" description="Helical" evidence="6">
    <location>
        <begin position="289"/>
        <end position="306"/>
    </location>
</feature>
<keyword evidence="5 6" id="KW-0472">Membrane</keyword>
<protein>
    <submittedName>
        <fullName evidence="7">LptF/LptG family permease</fullName>
    </submittedName>
</protein>
<keyword evidence="2" id="KW-1003">Cell membrane</keyword>
<comment type="caution">
    <text evidence="7">The sequence shown here is derived from an EMBL/GenBank/DDBJ whole genome shotgun (WGS) entry which is preliminary data.</text>
</comment>
<dbReference type="PANTHER" id="PTHR33529">
    <property type="entry name" value="SLR0882 PROTEIN-RELATED"/>
    <property type="match status" value="1"/>
</dbReference>
<dbReference type="PANTHER" id="PTHR33529:SF6">
    <property type="entry name" value="YJGP_YJGQ FAMILY PERMEASE"/>
    <property type="match status" value="1"/>
</dbReference>
<accession>A0A951PHI0</accession>
<comment type="subcellular location">
    <subcellularLocation>
        <location evidence="1">Cell membrane</location>
        <topology evidence="1">Multi-pass membrane protein</topology>
    </subcellularLocation>
</comment>
<evidence type="ECO:0000256" key="5">
    <source>
        <dbReference type="ARBA" id="ARBA00023136"/>
    </source>
</evidence>
<feature type="transmembrane region" description="Helical" evidence="6">
    <location>
        <begin position="51"/>
        <end position="73"/>
    </location>
</feature>
<dbReference type="Pfam" id="PF03739">
    <property type="entry name" value="LptF_LptG"/>
    <property type="match status" value="1"/>
</dbReference>
<evidence type="ECO:0000256" key="3">
    <source>
        <dbReference type="ARBA" id="ARBA00022692"/>
    </source>
</evidence>
<dbReference type="EMBL" id="JAHHIF010000004">
    <property type="protein sequence ID" value="MBW4543547.1"/>
    <property type="molecule type" value="Genomic_DNA"/>
</dbReference>
<feature type="transmembrane region" description="Helical" evidence="6">
    <location>
        <begin position="318"/>
        <end position="335"/>
    </location>
</feature>
<gene>
    <name evidence="7" type="ORF">KME25_03725</name>
</gene>
<proteinExistence type="predicted"/>
<dbReference type="AlphaFoldDB" id="A0A951PHI0"/>
<name>A0A951PHI0_9CYAN</name>
<evidence type="ECO:0000313" key="7">
    <source>
        <dbReference type="EMBL" id="MBW4543547.1"/>
    </source>
</evidence>
<reference evidence="7" key="1">
    <citation type="submission" date="2021-05" db="EMBL/GenBank/DDBJ databases">
        <authorList>
            <person name="Pietrasiak N."/>
            <person name="Ward R."/>
            <person name="Stajich J.E."/>
            <person name="Kurbessoian T."/>
        </authorList>
    </citation>
    <scope>NUCLEOTIDE SEQUENCE</scope>
    <source>
        <strain evidence="7">CPER-KK1</strain>
    </source>
</reference>
<evidence type="ECO:0000256" key="4">
    <source>
        <dbReference type="ARBA" id="ARBA00022989"/>
    </source>
</evidence>
<reference evidence="7" key="2">
    <citation type="journal article" date="2022" name="Microbiol. Resour. Announc.">
        <title>Metagenome Sequencing to Explore Phylogenomics of Terrestrial Cyanobacteria.</title>
        <authorList>
            <person name="Ward R.D."/>
            <person name="Stajich J.E."/>
            <person name="Johansen J.R."/>
            <person name="Huntemann M."/>
            <person name="Clum A."/>
            <person name="Foster B."/>
            <person name="Foster B."/>
            <person name="Roux S."/>
            <person name="Palaniappan K."/>
            <person name="Varghese N."/>
            <person name="Mukherjee S."/>
            <person name="Reddy T.B.K."/>
            <person name="Daum C."/>
            <person name="Copeland A."/>
            <person name="Chen I.A."/>
            <person name="Ivanova N.N."/>
            <person name="Kyrpides N.C."/>
            <person name="Shapiro N."/>
            <person name="Eloe-Fadrosh E.A."/>
            <person name="Pietrasiak N."/>
        </authorList>
    </citation>
    <scope>NUCLEOTIDE SEQUENCE</scope>
    <source>
        <strain evidence="7">CPER-KK1</strain>
    </source>
</reference>
<dbReference type="GO" id="GO:0015920">
    <property type="term" value="P:lipopolysaccharide transport"/>
    <property type="evidence" value="ECO:0007669"/>
    <property type="project" value="TreeGrafter"/>
</dbReference>
<keyword evidence="3 6" id="KW-0812">Transmembrane</keyword>
<dbReference type="GO" id="GO:0043190">
    <property type="term" value="C:ATP-binding cassette (ABC) transporter complex"/>
    <property type="evidence" value="ECO:0007669"/>
    <property type="project" value="TreeGrafter"/>
</dbReference>
<feature type="transmembrane region" description="Helical" evidence="6">
    <location>
        <begin position="12"/>
        <end position="31"/>
    </location>
</feature>
<feature type="transmembrane region" description="Helical" evidence="6">
    <location>
        <begin position="94"/>
        <end position="115"/>
    </location>
</feature>
<keyword evidence="4 6" id="KW-1133">Transmembrane helix</keyword>
<evidence type="ECO:0000256" key="6">
    <source>
        <dbReference type="SAM" id="Phobius"/>
    </source>
</evidence>
<dbReference type="Proteomes" id="UP000753908">
    <property type="component" value="Unassembled WGS sequence"/>
</dbReference>
<feature type="transmembrane region" description="Helical" evidence="6">
    <location>
        <begin position="347"/>
        <end position="366"/>
    </location>
</feature>
<sequence>MDRYLATELMLPFLFGVGAFSSVGVAVGTAFDLVRKVTDAGLPLEIAVQVMLLKMPEFVSFALPMSMLLAAMMTYSRLSADSEVIALRSCGVSIYRLIAPAVVFSLIVTGMTFVFNELVVPAANYQAGITLEKALVEERPDFKENNIFYPEYGEITQPDGEKVRGLKRLFYADQFDGERMRGLTILDWSQQDLNQVVTSESAVWNPVQSTWDFFNGTIYLISADGSYRNVLQFENQQLRLPRAPIDLVGDERKSDEMNISQLLQQIETVKVGDEIKKLNKLRLRVQQKIAFPFVCLVFGVVGAALGTRPQRSDKATSFGLSVVIIFGYYLSRFITEALGLSGILSPFMGAWLPNLFGLMAGGLMIVRAAR</sequence>
<dbReference type="InterPro" id="IPR005495">
    <property type="entry name" value="LptG/LptF_permease"/>
</dbReference>
<evidence type="ECO:0000256" key="2">
    <source>
        <dbReference type="ARBA" id="ARBA00022475"/>
    </source>
</evidence>